<dbReference type="RefSeq" id="WP_155050074.1">
    <property type="nucleotide sequence ID" value="NZ_BAAAIB010000001.1"/>
</dbReference>
<dbReference type="GO" id="GO:0010420">
    <property type="term" value="F:polyprenyldihydroxybenzoate methyltransferase activity"/>
    <property type="evidence" value="ECO:0007669"/>
    <property type="project" value="InterPro"/>
</dbReference>
<name>A0A6I3M0P3_9MICO</name>
<evidence type="ECO:0000256" key="2">
    <source>
        <dbReference type="ARBA" id="ARBA00022679"/>
    </source>
</evidence>
<dbReference type="InterPro" id="IPR013216">
    <property type="entry name" value="Methyltransf_11"/>
</dbReference>
<keyword evidence="7" id="KW-1185">Reference proteome</keyword>
<evidence type="ECO:0000256" key="4">
    <source>
        <dbReference type="ARBA" id="ARBA00022691"/>
    </source>
</evidence>
<dbReference type="CDD" id="cd02440">
    <property type="entry name" value="AdoMet_MTases"/>
    <property type="match status" value="1"/>
</dbReference>
<dbReference type="InterPro" id="IPR010233">
    <property type="entry name" value="UbiG_MeTrfase"/>
</dbReference>
<dbReference type="GO" id="GO:0061542">
    <property type="term" value="F:3-demethylubiquinol 3-O-methyltransferase activity"/>
    <property type="evidence" value="ECO:0007669"/>
    <property type="project" value="InterPro"/>
</dbReference>
<evidence type="ECO:0000259" key="5">
    <source>
        <dbReference type="Pfam" id="PF08241"/>
    </source>
</evidence>
<organism evidence="6 7">
    <name type="scientific">Agromyces bracchium</name>
    <dbReference type="NCBI Taxonomy" id="88376"/>
    <lineage>
        <taxon>Bacteria</taxon>
        <taxon>Bacillati</taxon>
        <taxon>Actinomycetota</taxon>
        <taxon>Actinomycetes</taxon>
        <taxon>Micrococcales</taxon>
        <taxon>Microbacteriaceae</taxon>
        <taxon>Agromyces</taxon>
    </lineage>
</organism>
<keyword evidence="6" id="KW-0830">Ubiquinone</keyword>
<evidence type="ECO:0000313" key="6">
    <source>
        <dbReference type="EMBL" id="MTH66944.1"/>
    </source>
</evidence>
<protein>
    <submittedName>
        <fullName evidence="6">3-demethylubiquinone-9 3-O-methyltransferase</fullName>
    </submittedName>
</protein>
<gene>
    <name evidence="6" type="primary">ubiG</name>
    <name evidence="6" type="ORF">GJ743_00990</name>
</gene>
<evidence type="ECO:0000313" key="7">
    <source>
        <dbReference type="Proteomes" id="UP000433071"/>
    </source>
</evidence>
<accession>A0A6I3M0P3</accession>
<proteinExistence type="predicted"/>
<evidence type="ECO:0000256" key="3">
    <source>
        <dbReference type="ARBA" id="ARBA00022688"/>
    </source>
</evidence>
<dbReference type="SUPFAM" id="SSF53335">
    <property type="entry name" value="S-adenosyl-L-methionine-dependent methyltransferases"/>
    <property type="match status" value="1"/>
</dbReference>
<dbReference type="GO" id="GO:0032259">
    <property type="term" value="P:methylation"/>
    <property type="evidence" value="ECO:0007669"/>
    <property type="project" value="UniProtKB-KW"/>
</dbReference>
<keyword evidence="4" id="KW-0949">S-adenosyl-L-methionine</keyword>
<evidence type="ECO:0000256" key="1">
    <source>
        <dbReference type="ARBA" id="ARBA00022603"/>
    </source>
</evidence>
<dbReference type="Gene3D" id="3.40.50.150">
    <property type="entry name" value="Vaccinia Virus protein VP39"/>
    <property type="match status" value="1"/>
</dbReference>
<keyword evidence="1 6" id="KW-0489">Methyltransferase</keyword>
<feature type="domain" description="Methyltransferase type 11" evidence="5">
    <location>
        <begin position="52"/>
        <end position="146"/>
    </location>
</feature>
<reference evidence="6 7" key="1">
    <citation type="submission" date="2019-11" db="EMBL/GenBank/DDBJ databases">
        <title>Agromyces kandeliae sp. nov., isolated from mangrove soil.</title>
        <authorList>
            <person name="Wang R."/>
        </authorList>
    </citation>
    <scope>NUCLEOTIDE SEQUENCE [LARGE SCALE GENOMIC DNA]</scope>
    <source>
        <strain evidence="6 7">JCM 11433</strain>
    </source>
</reference>
<dbReference type="AlphaFoldDB" id="A0A6I3M0P3"/>
<dbReference type="Pfam" id="PF08241">
    <property type="entry name" value="Methyltransf_11"/>
    <property type="match status" value="1"/>
</dbReference>
<comment type="caution">
    <text evidence="6">The sequence shown here is derived from an EMBL/GenBank/DDBJ whole genome shotgun (WGS) entry which is preliminary data.</text>
</comment>
<sequence>MGIDNDVYDRLGATWWDEENPLNVLHGSFTPARMRYFRRVLEGLAVSGGRMLDVGCGAGFLSEEFARSGFSVTGIDPSPVAIAAARAHAEAGGLAIAYRLGRGEEVPLADASVDVVTCCDVLEHVADVERVVAEVARVLRPGGVFLYDTINRTRRSRLLVIRAMQEWRWTRITDAEIHDWAMFITPAELSAALDRHGLAAAETVGLAPRAGLPAIVRDLLRTRRGRMSYGELSRRLDFGEVEDVRVSYLGYAVRSG</sequence>
<dbReference type="OrthoDB" id="9805171at2"/>
<dbReference type="InterPro" id="IPR029063">
    <property type="entry name" value="SAM-dependent_MTases_sf"/>
</dbReference>
<dbReference type="PANTHER" id="PTHR43464">
    <property type="entry name" value="METHYLTRANSFERASE"/>
    <property type="match status" value="1"/>
</dbReference>
<keyword evidence="2 6" id="KW-0808">Transferase</keyword>
<dbReference type="Proteomes" id="UP000433071">
    <property type="component" value="Unassembled WGS sequence"/>
</dbReference>
<dbReference type="NCBIfam" id="TIGR01983">
    <property type="entry name" value="UbiG"/>
    <property type="match status" value="1"/>
</dbReference>
<dbReference type="PANTHER" id="PTHR43464:SF19">
    <property type="entry name" value="UBIQUINONE BIOSYNTHESIS O-METHYLTRANSFERASE, MITOCHONDRIAL"/>
    <property type="match status" value="1"/>
</dbReference>
<dbReference type="EMBL" id="WMLB01000003">
    <property type="protein sequence ID" value="MTH66944.1"/>
    <property type="molecule type" value="Genomic_DNA"/>
</dbReference>
<keyword evidence="3" id="KW-0831">Ubiquinone biosynthesis</keyword>